<protein>
    <submittedName>
        <fullName evidence="1">Uncharacterized protein</fullName>
    </submittedName>
</protein>
<comment type="caution">
    <text evidence="1">The sequence shown here is derived from an EMBL/GenBank/DDBJ whole genome shotgun (WGS) entry which is preliminary data.</text>
</comment>
<feature type="non-terminal residue" evidence="1">
    <location>
        <position position="1"/>
    </location>
</feature>
<keyword evidence="2" id="KW-1185">Reference proteome</keyword>
<evidence type="ECO:0000313" key="1">
    <source>
        <dbReference type="EMBL" id="CAK0828011.1"/>
    </source>
</evidence>
<dbReference type="EMBL" id="CAUYUJ010009913">
    <property type="protein sequence ID" value="CAK0828011.1"/>
    <property type="molecule type" value="Genomic_DNA"/>
</dbReference>
<organism evidence="1 2">
    <name type="scientific">Prorocentrum cordatum</name>
    <dbReference type="NCBI Taxonomy" id="2364126"/>
    <lineage>
        <taxon>Eukaryota</taxon>
        <taxon>Sar</taxon>
        <taxon>Alveolata</taxon>
        <taxon>Dinophyceae</taxon>
        <taxon>Prorocentrales</taxon>
        <taxon>Prorocentraceae</taxon>
        <taxon>Prorocentrum</taxon>
    </lineage>
</organism>
<evidence type="ECO:0000313" key="2">
    <source>
        <dbReference type="Proteomes" id="UP001189429"/>
    </source>
</evidence>
<gene>
    <name evidence="1" type="ORF">PCOR1329_LOCUS27381</name>
</gene>
<proteinExistence type="predicted"/>
<reference evidence="1" key="1">
    <citation type="submission" date="2023-10" db="EMBL/GenBank/DDBJ databases">
        <authorList>
            <person name="Chen Y."/>
            <person name="Shah S."/>
            <person name="Dougan E. K."/>
            <person name="Thang M."/>
            <person name="Chan C."/>
        </authorList>
    </citation>
    <scope>NUCLEOTIDE SEQUENCE [LARGE SCALE GENOMIC DNA]</scope>
</reference>
<name>A0ABN9S9R6_9DINO</name>
<feature type="non-terminal residue" evidence="1">
    <location>
        <position position="53"/>
    </location>
</feature>
<accession>A0ABN9S9R6</accession>
<sequence length="53" mass="5760">ADKVASALDGQLSDLENFLMASEIQLQESIEEATSDFDGKINEIIKAMTEKAT</sequence>
<dbReference type="Proteomes" id="UP001189429">
    <property type="component" value="Unassembled WGS sequence"/>
</dbReference>